<accession>A0A3S2UQ80</accession>
<keyword evidence="2" id="KW-1185">Reference proteome</keyword>
<organism evidence="1 2">
    <name type="scientific">Novosphingobium umbonatum</name>
    <dbReference type="NCBI Taxonomy" id="1908524"/>
    <lineage>
        <taxon>Bacteria</taxon>
        <taxon>Pseudomonadati</taxon>
        <taxon>Pseudomonadota</taxon>
        <taxon>Alphaproteobacteria</taxon>
        <taxon>Sphingomonadales</taxon>
        <taxon>Sphingomonadaceae</taxon>
        <taxon>Novosphingobium</taxon>
    </lineage>
</organism>
<comment type="caution">
    <text evidence="1">The sequence shown here is derived from an EMBL/GenBank/DDBJ whole genome shotgun (WGS) entry which is preliminary data.</text>
</comment>
<dbReference type="RefSeq" id="WP_127710278.1">
    <property type="nucleotide sequence ID" value="NZ_SACO01000010.1"/>
</dbReference>
<reference evidence="1 2" key="1">
    <citation type="submission" date="2019-01" db="EMBL/GenBank/DDBJ databases">
        <authorList>
            <person name="Chen W.-M."/>
        </authorList>
    </citation>
    <scope>NUCLEOTIDE SEQUENCE [LARGE SCALE GENOMIC DNA]</scope>
    <source>
        <strain evidence="1 2">FSY-9</strain>
    </source>
</reference>
<evidence type="ECO:0000313" key="1">
    <source>
        <dbReference type="EMBL" id="RVU04131.1"/>
    </source>
</evidence>
<dbReference type="OrthoDB" id="287438at2"/>
<dbReference type="Proteomes" id="UP000282837">
    <property type="component" value="Unassembled WGS sequence"/>
</dbReference>
<evidence type="ECO:0000313" key="2">
    <source>
        <dbReference type="Proteomes" id="UP000282837"/>
    </source>
</evidence>
<proteinExistence type="predicted"/>
<dbReference type="EMBL" id="SACO01000010">
    <property type="protein sequence ID" value="RVU04131.1"/>
    <property type="molecule type" value="Genomic_DNA"/>
</dbReference>
<protein>
    <submittedName>
        <fullName evidence="1">Uncharacterized protein</fullName>
    </submittedName>
</protein>
<sequence length="111" mass="12336">MFDPVSVMFHCGGCHFCGEQGSLGFYLCNDQQTLIILCDECNTVYTAPEKIEQGIYSYLGSPPDYLIEGLDVSVVGGRDATRDEIKAAGWLHYIQGRLAYNGRRLWSTAAF</sequence>
<dbReference type="AlphaFoldDB" id="A0A3S2UQ80"/>
<name>A0A3S2UQ80_9SPHN</name>
<gene>
    <name evidence="1" type="ORF">EOE18_13265</name>
</gene>